<dbReference type="InterPro" id="IPR051823">
    <property type="entry name" value="ASADH-related"/>
</dbReference>
<dbReference type="Gene3D" id="3.30.360.10">
    <property type="entry name" value="Dihydrodipicolinate Reductase, domain 2"/>
    <property type="match status" value="1"/>
</dbReference>
<dbReference type="UniPathway" id="UPA00051">
    <property type="reaction ID" value="UER00464"/>
</dbReference>
<dbReference type="EC" id="1.2.1.11" evidence="4"/>
<dbReference type="PANTHER" id="PTHR46718:SF1">
    <property type="entry name" value="ASPARTATE-SEMIALDEHYDE DEHYDROGENASE"/>
    <property type="match status" value="1"/>
</dbReference>
<keyword evidence="6" id="KW-0791">Threonine biosynthesis</keyword>
<dbReference type="InterPro" id="IPR000534">
    <property type="entry name" value="Semialdehyde_DH_NAD-bd"/>
</dbReference>
<proteinExistence type="inferred from homology"/>
<dbReference type="UniPathway" id="UPA00034">
    <property type="reaction ID" value="UER00016"/>
</dbReference>
<evidence type="ECO:0000256" key="1">
    <source>
        <dbReference type="ARBA" id="ARBA00005021"/>
    </source>
</evidence>
<accession>A0A644TM08</accession>
<gene>
    <name evidence="11" type="primary">asd_6</name>
    <name evidence="11" type="ORF">SDC9_13387</name>
</gene>
<dbReference type="Pfam" id="PF02774">
    <property type="entry name" value="Semialdhyde_dhC"/>
    <property type="match status" value="1"/>
</dbReference>
<evidence type="ECO:0000256" key="6">
    <source>
        <dbReference type="ARBA" id="ARBA00022697"/>
    </source>
</evidence>
<dbReference type="InterPro" id="IPR036291">
    <property type="entry name" value="NAD(P)-bd_dom_sf"/>
</dbReference>
<dbReference type="GO" id="GO:0009089">
    <property type="term" value="P:lysine biosynthetic process via diaminopimelate"/>
    <property type="evidence" value="ECO:0007669"/>
    <property type="project" value="UniProtKB-UniPathway"/>
</dbReference>
<comment type="caution">
    <text evidence="11">The sequence shown here is derived from an EMBL/GenBank/DDBJ whole genome shotgun (WGS) entry which is preliminary data.</text>
</comment>
<evidence type="ECO:0000256" key="7">
    <source>
        <dbReference type="ARBA" id="ARBA00022857"/>
    </source>
</evidence>
<dbReference type="PIRSF" id="PIRSF000148">
    <property type="entry name" value="ASA_dh"/>
    <property type="match status" value="1"/>
</dbReference>
<comment type="pathway">
    <text evidence="1">Amino-acid biosynthesis; L-methionine biosynthesis via de novo pathway; L-homoserine from L-aspartate: step 2/3.</text>
</comment>
<dbReference type="GO" id="GO:0051287">
    <property type="term" value="F:NAD binding"/>
    <property type="evidence" value="ECO:0007669"/>
    <property type="project" value="InterPro"/>
</dbReference>
<dbReference type="NCBIfam" id="TIGR00978">
    <property type="entry name" value="asd_EA"/>
    <property type="match status" value="1"/>
</dbReference>
<evidence type="ECO:0000313" key="11">
    <source>
        <dbReference type="EMBL" id="MPL67689.1"/>
    </source>
</evidence>
<dbReference type="SUPFAM" id="SSF55347">
    <property type="entry name" value="Glyceraldehyde-3-phosphate dehydrogenase-like, C-terminal domain"/>
    <property type="match status" value="1"/>
</dbReference>
<dbReference type="AlphaFoldDB" id="A0A644TM08"/>
<protein>
    <recommendedName>
        <fullName evidence="4">aspartate-semialdehyde dehydrogenase</fullName>
        <ecNumber evidence="4">1.2.1.11</ecNumber>
    </recommendedName>
</protein>
<dbReference type="CDD" id="cd18130">
    <property type="entry name" value="ASADH_C_arch_fung_like"/>
    <property type="match status" value="1"/>
</dbReference>
<dbReference type="InterPro" id="IPR000319">
    <property type="entry name" value="Asp-semialdehyde_DH_CS"/>
</dbReference>
<evidence type="ECO:0000256" key="4">
    <source>
        <dbReference type="ARBA" id="ARBA00013120"/>
    </source>
</evidence>
<dbReference type="NCBIfam" id="NF006416">
    <property type="entry name" value="PRK08664.1"/>
    <property type="match status" value="1"/>
</dbReference>
<dbReference type="SMART" id="SM00859">
    <property type="entry name" value="Semialdhyde_dh"/>
    <property type="match status" value="1"/>
</dbReference>
<dbReference type="Gene3D" id="3.40.50.720">
    <property type="entry name" value="NAD(P)-binding Rossmann-like Domain"/>
    <property type="match status" value="1"/>
</dbReference>
<dbReference type="GO" id="GO:0004073">
    <property type="term" value="F:aspartate-semialdehyde dehydrogenase activity"/>
    <property type="evidence" value="ECO:0007669"/>
    <property type="project" value="UniProtKB-EC"/>
</dbReference>
<dbReference type="PANTHER" id="PTHR46718">
    <property type="entry name" value="ASPARTATE-SEMIALDEHYDE DEHYDROGENASE"/>
    <property type="match status" value="1"/>
</dbReference>
<comment type="pathway">
    <text evidence="2">Amino-acid biosynthesis; L-threonine biosynthesis; L-threonine from L-aspartate: step 2/5.</text>
</comment>
<name>A0A644TM08_9ZZZZ</name>
<evidence type="ECO:0000256" key="9">
    <source>
        <dbReference type="ARBA" id="ARBA00023167"/>
    </source>
</evidence>
<dbReference type="EMBL" id="VSSQ01000038">
    <property type="protein sequence ID" value="MPL67689.1"/>
    <property type="molecule type" value="Genomic_DNA"/>
</dbReference>
<keyword evidence="5" id="KW-0028">Amino-acid biosynthesis</keyword>
<dbReference type="InterPro" id="IPR005676">
    <property type="entry name" value="Asp_semi-ald_DH_pep-lack"/>
</dbReference>
<evidence type="ECO:0000256" key="3">
    <source>
        <dbReference type="ARBA" id="ARBA00010584"/>
    </source>
</evidence>
<dbReference type="UniPathway" id="UPA00050">
    <property type="reaction ID" value="UER00463"/>
</dbReference>
<keyword evidence="7" id="KW-0521">NADP</keyword>
<dbReference type="FunFam" id="3.30.360.10:FF:000016">
    <property type="entry name" value="Probable aspartate-semialdehyde dehydrogenase"/>
    <property type="match status" value="1"/>
</dbReference>
<dbReference type="SUPFAM" id="SSF51735">
    <property type="entry name" value="NAD(P)-binding Rossmann-fold domains"/>
    <property type="match status" value="1"/>
</dbReference>
<dbReference type="GO" id="GO:0050661">
    <property type="term" value="F:NADP binding"/>
    <property type="evidence" value="ECO:0007669"/>
    <property type="project" value="InterPro"/>
</dbReference>
<keyword evidence="8 11" id="KW-0560">Oxidoreductase</keyword>
<dbReference type="CDD" id="cd02315">
    <property type="entry name" value="ScASADH_like_N"/>
    <property type="match status" value="1"/>
</dbReference>
<keyword evidence="9" id="KW-0486">Methionine biosynthesis</keyword>
<sequence>MTTGRGKIPVAILGATGVVGQRFLKRLADHPFFEIAYLAASDRSAGKKYKDACLWHLGGEPFAGYGDMVVSACSPDSAPAPLAFSALDADVAVSIEAAYAKSGAFVFSNASAYRMEEDVPLLIPEINSDHLGILERQQARRGWKGAIVANPNCTTVMLVSPLAPLDRIFGIEAVMATSMQAISGAGYPGVSAMDIQGNVIPHIKKEEPKVESEPLKILGRLLGTGVSASFASSHFPVSATCTRVPVIEGHTIAVSVKLKGNPSVEDVVAAMKSFEPDTAGLGLPSAPERFLAVSDQADRPQPRKDVEIDGGMRITVGRVRPCPILGIKFIALGHNTERGAAGASVLNAELAYVKGALALAQEEYERRTA</sequence>
<dbReference type="InterPro" id="IPR012280">
    <property type="entry name" value="Semialdhyde_DH_dimer_dom"/>
</dbReference>
<evidence type="ECO:0000256" key="5">
    <source>
        <dbReference type="ARBA" id="ARBA00022605"/>
    </source>
</evidence>
<organism evidence="11">
    <name type="scientific">bioreactor metagenome</name>
    <dbReference type="NCBI Taxonomy" id="1076179"/>
    <lineage>
        <taxon>unclassified sequences</taxon>
        <taxon>metagenomes</taxon>
        <taxon>ecological metagenomes</taxon>
    </lineage>
</organism>
<reference evidence="11" key="1">
    <citation type="submission" date="2019-08" db="EMBL/GenBank/DDBJ databases">
        <authorList>
            <person name="Kucharzyk K."/>
            <person name="Murdoch R.W."/>
            <person name="Higgins S."/>
            <person name="Loffler F."/>
        </authorList>
    </citation>
    <scope>NUCLEOTIDE SEQUENCE</scope>
</reference>
<comment type="similarity">
    <text evidence="3">Belongs to the aspartate-semialdehyde dehydrogenase family.</text>
</comment>
<evidence type="ECO:0000256" key="8">
    <source>
        <dbReference type="ARBA" id="ARBA00023002"/>
    </source>
</evidence>
<dbReference type="GO" id="GO:0009088">
    <property type="term" value="P:threonine biosynthetic process"/>
    <property type="evidence" value="ECO:0007669"/>
    <property type="project" value="UniProtKB-UniPathway"/>
</dbReference>
<dbReference type="PROSITE" id="PS01103">
    <property type="entry name" value="ASD"/>
    <property type="match status" value="1"/>
</dbReference>
<dbReference type="GO" id="GO:0046983">
    <property type="term" value="F:protein dimerization activity"/>
    <property type="evidence" value="ECO:0007669"/>
    <property type="project" value="InterPro"/>
</dbReference>
<feature type="domain" description="Semialdehyde dehydrogenase NAD-binding" evidence="10">
    <location>
        <begin position="9"/>
        <end position="134"/>
    </location>
</feature>
<evidence type="ECO:0000256" key="2">
    <source>
        <dbReference type="ARBA" id="ARBA00005097"/>
    </source>
</evidence>
<evidence type="ECO:0000259" key="10">
    <source>
        <dbReference type="SMART" id="SM00859"/>
    </source>
</evidence>
<dbReference type="Pfam" id="PF01118">
    <property type="entry name" value="Semialdhyde_dh"/>
    <property type="match status" value="1"/>
</dbReference>
<dbReference type="GO" id="GO:0009086">
    <property type="term" value="P:methionine biosynthetic process"/>
    <property type="evidence" value="ECO:0007669"/>
    <property type="project" value="UniProtKB-KW"/>
</dbReference>